<proteinExistence type="predicted"/>
<dbReference type="InterPro" id="IPR021254">
    <property type="entry name" value="DUF2806"/>
</dbReference>
<gene>
    <name evidence="1" type="ORF">fsci_13510</name>
</gene>
<keyword evidence="2" id="KW-1185">Reference proteome</keyword>
<dbReference type="Pfam" id="PF10987">
    <property type="entry name" value="DUF2806"/>
    <property type="match status" value="1"/>
</dbReference>
<sequence>MSFDIKVKNPICKNLQLKIYDGIANSIKKLDVYNKKTYKSQLAKEVMDGQEDPILAARKYNRLVCFYEACHKLKDNNADPNKILDIDQEWFNKFTRISEDISSEEMQKMWSEILAREAETPGSFSIKALKILEELDKAIANLFNRLCSCCLVFRVDKEIIDAKVCSLDGTAGNNSLINFGLGFTDLNLLEEYGLITSDYNCWREFRYSAEATDIDCSITSCLSNYILDKKDNVDSNLKIYGVQLSKVGKELLPIVNTKENDRYFNKLNKYLEPKGFEIKRSNNDL</sequence>
<dbReference type="RefSeq" id="WP_407877613.1">
    <property type="nucleotide sequence ID" value="NZ_BTHG01000005.1"/>
</dbReference>
<organism evidence="1 2">
    <name type="scientific">Francisella sciaenopsi</name>
    <dbReference type="NCBI Taxonomy" id="3055034"/>
    <lineage>
        <taxon>Bacteria</taxon>
        <taxon>Pseudomonadati</taxon>
        <taxon>Pseudomonadota</taxon>
        <taxon>Gammaproteobacteria</taxon>
        <taxon>Thiotrichales</taxon>
        <taxon>Francisellaceae</taxon>
        <taxon>Francisella</taxon>
    </lineage>
</organism>
<reference evidence="1 2" key="1">
    <citation type="journal article" date="2024" name="Dis. Aquat. Organ.">
        <title>Francisella sciaenopsi sp. nov. isolated from diseased red drum Sciaenops ocellatus in Florida, USA.</title>
        <authorList>
            <person name="Kawahara M."/>
            <person name="Cody T.T."/>
            <person name="Yanong R.P.E."/>
            <person name="Henderson E."/>
            <person name="Yazdi Z."/>
            <person name="Soto E."/>
        </authorList>
    </citation>
    <scope>NUCLEOTIDE SEQUENCE [LARGE SCALE GENOMIC DNA]</scope>
    <source>
        <strain evidence="1 2">R22-20-7</strain>
    </source>
</reference>
<protein>
    <recommendedName>
        <fullName evidence="3">TIGR03899 family protein</fullName>
    </recommendedName>
</protein>
<name>A0ABQ6PFZ6_9GAMM</name>
<dbReference type="Proteomes" id="UP001628164">
    <property type="component" value="Unassembled WGS sequence"/>
</dbReference>
<evidence type="ECO:0008006" key="3">
    <source>
        <dbReference type="Google" id="ProtNLM"/>
    </source>
</evidence>
<dbReference type="EMBL" id="BTHG01000005">
    <property type="protein sequence ID" value="GMN89864.1"/>
    <property type="molecule type" value="Genomic_DNA"/>
</dbReference>
<evidence type="ECO:0000313" key="2">
    <source>
        <dbReference type="Proteomes" id="UP001628164"/>
    </source>
</evidence>
<comment type="caution">
    <text evidence="1">The sequence shown here is derived from an EMBL/GenBank/DDBJ whole genome shotgun (WGS) entry which is preliminary data.</text>
</comment>
<evidence type="ECO:0000313" key="1">
    <source>
        <dbReference type="EMBL" id="GMN89864.1"/>
    </source>
</evidence>
<accession>A0ABQ6PFZ6</accession>